<evidence type="ECO:0008006" key="7">
    <source>
        <dbReference type="Google" id="ProtNLM"/>
    </source>
</evidence>
<dbReference type="OMA" id="DWNLVGQ"/>
<proteinExistence type="predicted"/>
<reference evidence="5 6" key="1">
    <citation type="submission" date="2014-11" db="EMBL/GenBank/DDBJ databases">
        <authorList>
            <person name="Zhu J."/>
            <person name="Qi W."/>
            <person name="Song R."/>
        </authorList>
    </citation>
    <scope>NUCLEOTIDE SEQUENCE [LARGE SCALE GENOMIC DNA]</scope>
</reference>
<gene>
    <name evidence="5" type="ORF">Vbra_5553</name>
</gene>
<dbReference type="InterPro" id="IPR015943">
    <property type="entry name" value="WD40/YVTN_repeat-like_dom_sf"/>
</dbReference>
<dbReference type="Proteomes" id="UP000041254">
    <property type="component" value="Unassembled WGS sequence"/>
</dbReference>
<dbReference type="InterPro" id="IPR050630">
    <property type="entry name" value="WD_repeat_EMAP"/>
</dbReference>
<evidence type="ECO:0000313" key="6">
    <source>
        <dbReference type="Proteomes" id="UP000041254"/>
    </source>
</evidence>
<dbReference type="SUPFAM" id="SSF50978">
    <property type="entry name" value="WD40 repeat-like"/>
    <property type="match status" value="2"/>
</dbReference>
<keyword evidence="1 3" id="KW-0853">WD repeat</keyword>
<name>A0A0G4F1G4_VITBC</name>
<feature type="compositionally biased region" description="Low complexity" evidence="4">
    <location>
        <begin position="418"/>
        <end position="431"/>
    </location>
</feature>
<dbReference type="PROSITE" id="PS00678">
    <property type="entry name" value="WD_REPEATS_1"/>
    <property type="match status" value="1"/>
</dbReference>
<dbReference type="GO" id="GO:0005929">
    <property type="term" value="C:cilium"/>
    <property type="evidence" value="ECO:0007669"/>
    <property type="project" value="UniProtKB-ARBA"/>
</dbReference>
<feature type="repeat" description="WD" evidence="3">
    <location>
        <begin position="100"/>
        <end position="141"/>
    </location>
</feature>
<dbReference type="Gene3D" id="2.130.10.10">
    <property type="entry name" value="YVTN repeat-like/Quinoprotein amine dehydrogenase"/>
    <property type="match status" value="4"/>
</dbReference>
<dbReference type="InterPro" id="IPR001680">
    <property type="entry name" value="WD40_rpt"/>
</dbReference>
<dbReference type="EMBL" id="CDMY01000363">
    <property type="protein sequence ID" value="CEM05742.1"/>
    <property type="molecule type" value="Genomic_DNA"/>
</dbReference>
<sequence length="665" mass="71715">MAVELEHLIGYSGQHRSCLLWHPAEPTIIYSCGSAVVMQNVEDPHKQEFFRAHDSDITALALSQDGKTLLSGQAASPRRKDGPSEVIAWDLQTRKGIGQFAEMRGGIIAADMSADGRFAAASSEERQLFVWDVQTGEVVVNKRSEQLCSTVKFSSVERAKASRYPEYMLVTTLENQVVITRLTFDLAAMNYRGDSQRAQLPSSGLQRRFLCALTSPPFFLAGTTAGDLLIFNMDTSVFRAAIPVTANGVQAMCGQDGRVVLGGGDGSVKICEGRDAQWEEVKAMGVSGCVSGLALSPDGQEVVCGTTNGRLFRVMLSDMTATVLGHSHCAALTSLVFGTTQQIFASTSRSGEAHVWDLSDYRAVVQTQHPAKKAALAVCLAFDDTELLVGYEDGAIRGYFIEPCLPKQQPEDKNGSLDTPTDTTSSSPSPSWEIPTSHRGAVTALTAAQGQGGKGTMLVSGGEDGYVRVWHPRTREMVGNYSVAKRAVTGLKVDHNKPHVVHACSADKLLVSLDLQKDKKVCQHAVVDGVFTGLAQRKDHEYELITSGVDGRLLFWDEDEADPVAILTPMPDPVKFPNIAGAPTCLSGITSAPKLLCVSVSPSGRYVACGAHDNLLYIYDLQGRELMYTGFGHTGRVVAVAWSPDEKQILTAAEDCSVAVWNCFE</sequence>
<dbReference type="PROSITE" id="PS50294">
    <property type="entry name" value="WD_REPEATS_REGION"/>
    <property type="match status" value="1"/>
</dbReference>
<feature type="repeat" description="WD" evidence="3">
    <location>
        <begin position="435"/>
        <end position="480"/>
    </location>
</feature>
<evidence type="ECO:0000256" key="4">
    <source>
        <dbReference type="SAM" id="MobiDB-lite"/>
    </source>
</evidence>
<organism evidence="5 6">
    <name type="scientific">Vitrella brassicaformis (strain CCMP3155)</name>
    <dbReference type="NCBI Taxonomy" id="1169540"/>
    <lineage>
        <taxon>Eukaryota</taxon>
        <taxon>Sar</taxon>
        <taxon>Alveolata</taxon>
        <taxon>Colpodellida</taxon>
        <taxon>Vitrellaceae</taxon>
        <taxon>Vitrella</taxon>
    </lineage>
</organism>
<evidence type="ECO:0000256" key="2">
    <source>
        <dbReference type="ARBA" id="ARBA00022737"/>
    </source>
</evidence>
<dbReference type="PANTHER" id="PTHR13720">
    <property type="entry name" value="WD-40 REPEAT PROTEIN"/>
    <property type="match status" value="1"/>
</dbReference>
<dbReference type="VEuPathDB" id="CryptoDB:Vbra_5553"/>
<feature type="region of interest" description="Disordered" evidence="4">
    <location>
        <begin position="409"/>
        <end position="437"/>
    </location>
</feature>
<keyword evidence="6" id="KW-1185">Reference proteome</keyword>
<protein>
    <recommendedName>
        <fullName evidence="7">Anaphase-promoting complex subunit 4 WD40 domain-containing protein</fullName>
    </recommendedName>
</protein>
<evidence type="ECO:0000313" key="5">
    <source>
        <dbReference type="EMBL" id="CEM05742.1"/>
    </source>
</evidence>
<feature type="repeat" description="WD" evidence="3">
    <location>
        <begin position="325"/>
        <end position="366"/>
    </location>
</feature>
<dbReference type="STRING" id="1169540.A0A0G4F1G4"/>
<dbReference type="SMART" id="SM00320">
    <property type="entry name" value="WD40"/>
    <property type="match status" value="11"/>
</dbReference>
<dbReference type="Pfam" id="PF00400">
    <property type="entry name" value="WD40"/>
    <property type="match status" value="4"/>
</dbReference>
<dbReference type="InParanoid" id="A0A0G4F1G4"/>
<dbReference type="PhylomeDB" id="A0A0G4F1G4"/>
<dbReference type="OrthoDB" id="10264376at2759"/>
<feature type="repeat" description="WD" evidence="3">
    <location>
        <begin position="630"/>
        <end position="665"/>
    </location>
</feature>
<dbReference type="InterPro" id="IPR019775">
    <property type="entry name" value="WD40_repeat_CS"/>
</dbReference>
<dbReference type="PROSITE" id="PS50082">
    <property type="entry name" value="WD_REPEATS_2"/>
    <property type="match status" value="4"/>
</dbReference>
<keyword evidence="2" id="KW-0677">Repeat</keyword>
<evidence type="ECO:0000256" key="1">
    <source>
        <dbReference type="ARBA" id="ARBA00022574"/>
    </source>
</evidence>
<dbReference type="AlphaFoldDB" id="A0A0G4F1G4"/>
<dbReference type="PANTHER" id="PTHR13720:SF53">
    <property type="entry name" value="ANAPHASE-PROMOTING COMPLEX SUBUNIT 4 WD40 DOMAIN-CONTAINING PROTEIN"/>
    <property type="match status" value="1"/>
</dbReference>
<evidence type="ECO:0000256" key="3">
    <source>
        <dbReference type="PROSITE-ProRule" id="PRU00221"/>
    </source>
</evidence>
<accession>A0A0G4F1G4</accession>
<dbReference type="InterPro" id="IPR036322">
    <property type="entry name" value="WD40_repeat_dom_sf"/>
</dbReference>